<proteinExistence type="predicted"/>
<sequence>MSDGIPRVEFSAVSPKTLGDSLKSHGVVVIENVFSAKECDGTMDQIVSCFESLGTGIDRKAIRETWTDSNLPPQTRPGMFQSLLGNMQPLWKIRRDERVASIFHNAYTSLRTEAKQQYVISHDGFNVMPNQLVQPDQHWDHPARDWAHLDQTIRGDPYMCIQGQVVLTNTTAAFRCSPKSHLVYESLLSSEGSPEDDTSNWRRFNTRDEMKMREARRLIQTVGGQWQVPVYTPRGSVILWLSSVVHSAKPSHQVEEASPEDPYRGWRGVAYVCYRPADEFSPEELAAIERSVASNLLMNHWSTKQFRARGPKRFGVSEGPGAQIQSLLRAPQQLYTSGNPLYEPPEEGAHIFATKDLTKGA</sequence>
<dbReference type="AlphaFoldDB" id="A0A0G4GGG7"/>
<organism evidence="1">
    <name type="scientific">Chromera velia CCMP2878</name>
    <dbReference type="NCBI Taxonomy" id="1169474"/>
    <lineage>
        <taxon>Eukaryota</taxon>
        <taxon>Sar</taxon>
        <taxon>Alveolata</taxon>
        <taxon>Colpodellida</taxon>
        <taxon>Chromeraceae</taxon>
        <taxon>Chromera</taxon>
    </lineage>
</organism>
<gene>
    <name evidence="1" type="ORF">Cvel_21793</name>
</gene>
<accession>A0A0G4GGG7</accession>
<reference evidence="1" key="1">
    <citation type="submission" date="2014-11" db="EMBL/GenBank/DDBJ databases">
        <authorList>
            <person name="Otto D Thomas"/>
            <person name="Naeem Raeece"/>
        </authorList>
    </citation>
    <scope>NUCLEOTIDE SEQUENCE</scope>
</reference>
<dbReference type="EMBL" id="CDMZ01001188">
    <property type="protein sequence ID" value="CEM28722.1"/>
    <property type="molecule type" value="Genomic_DNA"/>
</dbReference>
<dbReference type="PANTHER" id="PTHR31630:SF6">
    <property type="entry name" value="PHYTANOYL-COA DIOXYGENASE-RELATED"/>
    <property type="match status" value="1"/>
</dbReference>
<dbReference type="VEuPathDB" id="CryptoDB:Cvel_21793"/>
<evidence type="ECO:0000313" key="1">
    <source>
        <dbReference type="EMBL" id="CEM28722.1"/>
    </source>
</evidence>
<dbReference type="PANTHER" id="PTHR31630">
    <property type="entry name" value="PHYTANOYL-COA DIOXYGENASE-RELATED-RELATED"/>
    <property type="match status" value="1"/>
</dbReference>
<name>A0A0G4GGG7_9ALVE</name>
<dbReference type="Gene3D" id="2.60.120.620">
    <property type="entry name" value="q2cbj1_9rhob like domain"/>
    <property type="match status" value="1"/>
</dbReference>
<dbReference type="SUPFAM" id="SSF51197">
    <property type="entry name" value="Clavaminate synthase-like"/>
    <property type="match status" value="1"/>
</dbReference>
<protein>
    <submittedName>
        <fullName evidence="1">Uncharacterized protein</fullName>
    </submittedName>
</protein>
<dbReference type="PhylomeDB" id="A0A0G4GGG7"/>